<dbReference type="PANTHER" id="PTHR30627:SF1">
    <property type="entry name" value="PEPTIDOGLYCAN D,D-TRANSPEPTIDASE FTSI"/>
    <property type="match status" value="1"/>
</dbReference>
<keyword evidence="19" id="KW-0808">Transferase</keyword>
<dbReference type="HOGENOM" id="CLU_009289_6_2_6"/>
<keyword evidence="8 16" id="KW-0378">Hydrolase</keyword>
<comment type="subcellular location">
    <subcellularLocation>
        <location evidence="16">Cell inner membrane</location>
        <topology evidence="16">Single-pass membrane protein</topology>
    </subcellularLocation>
    <subcellularLocation>
        <location evidence="1">Membrane</location>
    </subcellularLocation>
</comment>
<dbReference type="Pfam" id="PF03717">
    <property type="entry name" value="PBP_dimer"/>
    <property type="match status" value="1"/>
</dbReference>
<keyword evidence="15 16" id="KW-0961">Cell wall biogenesis/degradation</keyword>
<dbReference type="InterPro" id="IPR001460">
    <property type="entry name" value="PCN-bd_Tpept"/>
</dbReference>
<keyword evidence="13 16" id="KW-0717">Septation</keyword>
<dbReference type="SUPFAM" id="SSF56519">
    <property type="entry name" value="Penicillin binding protein dimerisation domain"/>
    <property type="match status" value="1"/>
</dbReference>
<evidence type="ECO:0000313" key="19">
    <source>
        <dbReference type="EMBL" id="KGE03253.1"/>
    </source>
</evidence>
<gene>
    <name evidence="16" type="primary">ftsI</name>
    <name evidence="19" type="ORF">HRUBRA_02201</name>
</gene>
<dbReference type="GO" id="GO:0009002">
    <property type="term" value="F:serine-type D-Ala-D-Ala carboxypeptidase activity"/>
    <property type="evidence" value="ECO:0007669"/>
    <property type="project" value="UniProtKB-UniRule"/>
</dbReference>
<evidence type="ECO:0000256" key="7">
    <source>
        <dbReference type="ARBA" id="ARBA00022692"/>
    </source>
</evidence>
<keyword evidence="9 16" id="KW-0133">Cell shape</keyword>
<feature type="domain" description="Penicillin-binding protein dimerisation" evidence="18">
    <location>
        <begin position="58"/>
        <end position="205"/>
    </location>
</feature>
<dbReference type="InterPro" id="IPR050515">
    <property type="entry name" value="Beta-lactam/transpept"/>
</dbReference>
<dbReference type="PANTHER" id="PTHR30627">
    <property type="entry name" value="PEPTIDOGLYCAN D,D-TRANSPEPTIDASE"/>
    <property type="match status" value="1"/>
</dbReference>
<evidence type="ECO:0000256" key="1">
    <source>
        <dbReference type="ARBA" id="ARBA00004370"/>
    </source>
</evidence>
<keyword evidence="14 16" id="KW-0131">Cell cycle</keyword>
<evidence type="ECO:0000259" key="17">
    <source>
        <dbReference type="Pfam" id="PF00905"/>
    </source>
</evidence>
<dbReference type="EC" id="3.4.16.4" evidence="16"/>
<comment type="catalytic activity">
    <reaction evidence="16">
        <text>Preferential cleavage: (Ac)2-L-Lys-D-Ala-|-D-Ala. Also transpeptidation of peptidyl-alanyl moieties that are N-acyl substituents of D-alanine.</text>
        <dbReference type="EC" id="3.4.16.4"/>
    </reaction>
</comment>
<evidence type="ECO:0000259" key="18">
    <source>
        <dbReference type="Pfam" id="PF03717"/>
    </source>
</evidence>
<organism evidence="19 20">
    <name type="scientific">Pseudohaliea rubra DSM 19751</name>
    <dbReference type="NCBI Taxonomy" id="1265313"/>
    <lineage>
        <taxon>Bacteria</taxon>
        <taxon>Pseudomonadati</taxon>
        <taxon>Pseudomonadota</taxon>
        <taxon>Gammaproteobacteria</taxon>
        <taxon>Cellvibrionales</taxon>
        <taxon>Halieaceae</taxon>
        <taxon>Pseudohaliea</taxon>
    </lineage>
</organism>
<dbReference type="GO" id="GO:0000917">
    <property type="term" value="P:division septum assembly"/>
    <property type="evidence" value="ECO:0007669"/>
    <property type="project" value="UniProtKB-KW"/>
</dbReference>
<evidence type="ECO:0000256" key="2">
    <source>
        <dbReference type="ARBA" id="ARBA00022475"/>
    </source>
</evidence>
<keyword evidence="2 16" id="KW-1003">Cell membrane</keyword>
<dbReference type="GO" id="GO:0071555">
    <property type="term" value="P:cell wall organization"/>
    <property type="evidence" value="ECO:0007669"/>
    <property type="project" value="UniProtKB-KW"/>
</dbReference>
<dbReference type="Proteomes" id="UP000029640">
    <property type="component" value="Unassembled WGS sequence"/>
</dbReference>
<dbReference type="SUPFAM" id="SSF56601">
    <property type="entry name" value="beta-lactamase/transpeptidase-like"/>
    <property type="match status" value="1"/>
</dbReference>
<dbReference type="GO" id="GO:0006508">
    <property type="term" value="P:proteolysis"/>
    <property type="evidence" value="ECO:0007669"/>
    <property type="project" value="UniProtKB-KW"/>
</dbReference>
<feature type="domain" description="Penicillin-binding protein transpeptidase" evidence="17">
    <location>
        <begin position="246"/>
        <end position="542"/>
    </location>
</feature>
<dbReference type="PATRIC" id="fig|1265313.6.peg.2171"/>
<feature type="active site" description="Acyl-ester intermediate" evidence="16">
    <location>
        <position position="293"/>
    </location>
</feature>
<comment type="similarity">
    <text evidence="16">Belongs to the transpeptidase family. FtsI subfamily.</text>
</comment>
<evidence type="ECO:0000256" key="4">
    <source>
        <dbReference type="ARBA" id="ARBA00022618"/>
    </source>
</evidence>
<evidence type="ECO:0000256" key="3">
    <source>
        <dbReference type="ARBA" id="ARBA00022519"/>
    </source>
</evidence>
<evidence type="ECO:0000256" key="9">
    <source>
        <dbReference type="ARBA" id="ARBA00022960"/>
    </source>
</evidence>
<protein>
    <recommendedName>
        <fullName evidence="16">Peptidoglycan D,D-transpeptidase FtsI</fullName>
        <ecNumber evidence="16">3.4.16.4</ecNumber>
    </recommendedName>
    <alternativeName>
        <fullName evidence="16">Penicillin-binding protein 3</fullName>
        <shortName evidence="16">PBP-3</shortName>
    </alternativeName>
</protein>
<keyword evidence="19" id="KW-0328">Glycosyltransferase</keyword>
<evidence type="ECO:0000256" key="8">
    <source>
        <dbReference type="ARBA" id="ARBA00022801"/>
    </source>
</evidence>
<evidence type="ECO:0000256" key="11">
    <source>
        <dbReference type="ARBA" id="ARBA00022989"/>
    </source>
</evidence>
<evidence type="ECO:0000256" key="16">
    <source>
        <dbReference type="HAMAP-Rule" id="MF_02080"/>
    </source>
</evidence>
<evidence type="ECO:0000256" key="15">
    <source>
        <dbReference type="ARBA" id="ARBA00023316"/>
    </source>
</evidence>
<accession>A0A095VQ58</accession>
<feature type="transmembrane region" description="Helical" evidence="16">
    <location>
        <begin position="12"/>
        <end position="31"/>
    </location>
</feature>
<keyword evidence="20" id="KW-1185">Reference proteome</keyword>
<keyword evidence="3 16" id="KW-0997">Cell inner membrane</keyword>
<dbReference type="EMBL" id="AUVB01000062">
    <property type="protein sequence ID" value="KGE03253.1"/>
    <property type="molecule type" value="Genomic_DNA"/>
</dbReference>
<dbReference type="Gene3D" id="3.40.710.10">
    <property type="entry name" value="DD-peptidase/beta-lactamase superfamily"/>
    <property type="match status" value="1"/>
</dbReference>
<dbReference type="eggNOG" id="COG0768">
    <property type="taxonomic scope" value="Bacteria"/>
</dbReference>
<evidence type="ECO:0000313" key="20">
    <source>
        <dbReference type="Proteomes" id="UP000029640"/>
    </source>
</evidence>
<dbReference type="Gene3D" id="3.30.450.330">
    <property type="match status" value="1"/>
</dbReference>
<reference evidence="19 20" key="1">
    <citation type="journal article" date="2014" name="Genome Announc.">
        <title>Genome Sequence of Gammaproteobacterial Pseudohaliea rubra Type Strain DSM 19751, Isolated from Coastal Seawater of the Mediterranean Sea.</title>
        <authorList>
            <person name="Spring S."/>
            <person name="Fiebig A."/>
            <person name="Riedel T."/>
            <person name="Goker M."/>
            <person name="Klenk H.P."/>
        </authorList>
    </citation>
    <scope>NUCLEOTIDE SEQUENCE [LARGE SCALE GENOMIC DNA]</scope>
    <source>
        <strain evidence="19 20">DSM 19751</strain>
    </source>
</reference>
<name>A0A095VQ58_9GAMM</name>
<evidence type="ECO:0000256" key="14">
    <source>
        <dbReference type="ARBA" id="ARBA00023306"/>
    </source>
</evidence>
<evidence type="ECO:0000256" key="10">
    <source>
        <dbReference type="ARBA" id="ARBA00022984"/>
    </source>
</evidence>
<dbReference type="InterPro" id="IPR005311">
    <property type="entry name" value="PBP_dimer"/>
</dbReference>
<keyword evidence="12 16" id="KW-0472">Membrane</keyword>
<dbReference type="STRING" id="1265313.HRUBRA_02201"/>
<keyword evidence="5 16" id="KW-0121">Carboxypeptidase</keyword>
<dbReference type="Pfam" id="PF00905">
    <property type="entry name" value="Transpeptidase"/>
    <property type="match status" value="1"/>
</dbReference>
<keyword evidence="11 16" id="KW-1133">Transmembrane helix</keyword>
<proteinExistence type="inferred from homology"/>
<dbReference type="GO" id="GO:0009252">
    <property type="term" value="P:peptidoglycan biosynthetic process"/>
    <property type="evidence" value="ECO:0007669"/>
    <property type="project" value="UniProtKB-UniRule"/>
</dbReference>
<comment type="caution">
    <text evidence="19">The sequence shown here is derived from an EMBL/GenBank/DDBJ whole genome shotgun (WGS) entry which is preliminary data.</text>
</comment>
<dbReference type="HAMAP" id="MF_02080">
    <property type="entry name" value="FtsI_transpept"/>
    <property type="match status" value="1"/>
</dbReference>
<evidence type="ECO:0000256" key="13">
    <source>
        <dbReference type="ARBA" id="ARBA00023210"/>
    </source>
</evidence>
<dbReference type="InterPro" id="IPR012338">
    <property type="entry name" value="Beta-lactam/transpept-like"/>
</dbReference>
<keyword evidence="7 16" id="KW-0812">Transmembrane</keyword>
<comment type="function">
    <text evidence="16">Catalyzes cross-linking of the peptidoglycan cell wall at the division septum.</text>
</comment>
<evidence type="ECO:0000256" key="6">
    <source>
        <dbReference type="ARBA" id="ARBA00022670"/>
    </source>
</evidence>
<dbReference type="GO" id="GO:0008360">
    <property type="term" value="P:regulation of cell shape"/>
    <property type="evidence" value="ECO:0007669"/>
    <property type="project" value="UniProtKB-KW"/>
</dbReference>
<dbReference type="GO" id="GO:0005886">
    <property type="term" value="C:plasma membrane"/>
    <property type="evidence" value="ECO:0007669"/>
    <property type="project" value="UniProtKB-SubCell"/>
</dbReference>
<dbReference type="InterPro" id="IPR037532">
    <property type="entry name" value="FtsI_transpept"/>
</dbReference>
<keyword evidence="4 16" id="KW-0132">Cell division</keyword>
<keyword evidence="10 16" id="KW-0573">Peptidoglycan synthesis</keyword>
<dbReference type="AlphaFoldDB" id="A0A095VQ58"/>
<dbReference type="UniPathway" id="UPA00219"/>
<evidence type="ECO:0000256" key="12">
    <source>
        <dbReference type="ARBA" id="ARBA00023136"/>
    </source>
</evidence>
<dbReference type="GO" id="GO:0008955">
    <property type="term" value="F:peptidoglycan glycosyltransferase activity"/>
    <property type="evidence" value="ECO:0007669"/>
    <property type="project" value="InterPro"/>
</dbReference>
<sequence length="571" mass="61452">MPASAVTPWRLYLLFGVLLAMFAALLGRVIYLQVLEVDGGRAFLQSQGAARAVRTAEIPAYRGLITDRRGEPLAVSTPVISLYANPKILATVEDLGPLAAALDMPQQELEDRLERYAGKGFMYLRRQEVPAEARRILALRFPGVRGAREYRRFYPAGEVAGQLVGFTNTDGKGIAGLEMAYDDWLRGAPGKKQYIKDMKGEAIRDIGVIEEARPGRSLQLSIDLRLQYLQHAELQRAIALTGARAGSIVTLDAHSGEVLAMVNHPIYNPNNREELVPGGTRNRAMTDVFEPGSTMKPLTLVAALESGRYAVDSIIDTSPGRIRVGRKVFPDPRNYGELTLARVIAKSSQVGITKLALELGREPIWDVFQRFGLGQPPGTGFPGESAGLLPNRPRWRQIEEVTLAFGYGLTASPLQLARAYSVFASGGILPQLSLLRRDPGELVGERVLEPGIALEVREVLHGVTGKDGTGHLARVDGYAVGGKTGTVHKVGASGYLDSQYVALFAGLAPVEDPRFVTVVILDRPQGDRYGGGAAAAPVFARVARGALRLLNVPPGSVLAPEEALAMAGGGE</sequence>
<dbReference type="Gene3D" id="3.90.1310.10">
    <property type="entry name" value="Penicillin-binding protein 2a (Domain 2)"/>
    <property type="match status" value="1"/>
</dbReference>
<evidence type="ECO:0000256" key="5">
    <source>
        <dbReference type="ARBA" id="ARBA00022645"/>
    </source>
</evidence>
<keyword evidence="6 16" id="KW-0645">Protease</keyword>
<dbReference type="GO" id="GO:0008658">
    <property type="term" value="F:penicillin binding"/>
    <property type="evidence" value="ECO:0007669"/>
    <property type="project" value="InterPro"/>
</dbReference>
<dbReference type="InterPro" id="IPR036138">
    <property type="entry name" value="PBP_dimer_sf"/>
</dbReference>
<comment type="pathway">
    <text evidence="16">Cell wall biogenesis; peptidoglycan biosynthesis.</text>
</comment>
<dbReference type="GO" id="GO:0043093">
    <property type="term" value="P:FtsZ-dependent cytokinesis"/>
    <property type="evidence" value="ECO:0007669"/>
    <property type="project" value="UniProtKB-UniRule"/>
</dbReference>